<evidence type="ECO:0000256" key="1">
    <source>
        <dbReference type="SAM" id="MobiDB-lite"/>
    </source>
</evidence>
<accession>A0AAE0JP86</accession>
<proteinExistence type="predicted"/>
<sequence length="177" mass="19365">KQQVIQTQYKPQLHITHSASPASSCRRACKPIFAAAVKLTAWWSVSVSWPNIQCVLTHYSGVVVRSSYSSLTTRAPVSQAGSWKLEQTKCPERPSPAPQRLHPSSASRQNLGPTNPAHGSTAPVPSSKLIRRPFTSKMVLKPLLPLLPSIKRGERAACRTSKKKKGIKTPNIIPMTP</sequence>
<reference evidence="2" key="2">
    <citation type="submission" date="2023-06" db="EMBL/GenBank/DDBJ databases">
        <authorList>
            <consortium name="Lawrence Berkeley National Laboratory"/>
            <person name="Haridas S."/>
            <person name="Hensen N."/>
            <person name="Bonometti L."/>
            <person name="Westerberg I."/>
            <person name="Brannstrom I.O."/>
            <person name="Guillou S."/>
            <person name="Cros-Aarteil S."/>
            <person name="Calhoun S."/>
            <person name="Kuo A."/>
            <person name="Mondo S."/>
            <person name="Pangilinan J."/>
            <person name="Riley R."/>
            <person name="Labutti K."/>
            <person name="Andreopoulos B."/>
            <person name="Lipzen A."/>
            <person name="Chen C."/>
            <person name="Yanf M."/>
            <person name="Daum C."/>
            <person name="Ng V."/>
            <person name="Clum A."/>
            <person name="Steindorff A."/>
            <person name="Ohm R."/>
            <person name="Martin F."/>
            <person name="Silar P."/>
            <person name="Natvig D."/>
            <person name="Lalanne C."/>
            <person name="Gautier V."/>
            <person name="Ament-Velasquez S.L."/>
            <person name="Kruys A."/>
            <person name="Hutchinson M.I."/>
            <person name="Powell A.J."/>
            <person name="Barry K."/>
            <person name="Miller A.N."/>
            <person name="Grigoriev I.V."/>
            <person name="Debuchy R."/>
            <person name="Gladieux P."/>
            <person name="Thoren M.H."/>
            <person name="Johannesson H."/>
        </authorList>
    </citation>
    <scope>NUCLEOTIDE SEQUENCE</scope>
    <source>
        <strain evidence="2">CBS 560.94</strain>
    </source>
</reference>
<feature type="region of interest" description="Disordered" evidence="1">
    <location>
        <begin position="154"/>
        <end position="177"/>
    </location>
</feature>
<organism evidence="2 3">
    <name type="scientific">Neurospora tetraspora</name>
    <dbReference type="NCBI Taxonomy" id="94610"/>
    <lineage>
        <taxon>Eukaryota</taxon>
        <taxon>Fungi</taxon>
        <taxon>Dikarya</taxon>
        <taxon>Ascomycota</taxon>
        <taxon>Pezizomycotina</taxon>
        <taxon>Sordariomycetes</taxon>
        <taxon>Sordariomycetidae</taxon>
        <taxon>Sordariales</taxon>
        <taxon>Sordariaceae</taxon>
        <taxon>Neurospora</taxon>
    </lineage>
</organism>
<feature type="region of interest" description="Disordered" evidence="1">
    <location>
        <begin position="80"/>
        <end position="128"/>
    </location>
</feature>
<protein>
    <submittedName>
        <fullName evidence="2">Uncharacterized protein</fullName>
    </submittedName>
</protein>
<keyword evidence="3" id="KW-1185">Reference proteome</keyword>
<dbReference type="RefSeq" id="XP_062685897.1">
    <property type="nucleotide sequence ID" value="XM_062830206.1"/>
</dbReference>
<reference evidence="2" key="1">
    <citation type="journal article" date="2023" name="Mol. Phylogenet. Evol.">
        <title>Genome-scale phylogeny and comparative genomics of the fungal order Sordariales.</title>
        <authorList>
            <person name="Hensen N."/>
            <person name="Bonometti L."/>
            <person name="Westerberg I."/>
            <person name="Brannstrom I.O."/>
            <person name="Guillou S."/>
            <person name="Cros-Aarteil S."/>
            <person name="Calhoun S."/>
            <person name="Haridas S."/>
            <person name="Kuo A."/>
            <person name="Mondo S."/>
            <person name="Pangilinan J."/>
            <person name="Riley R."/>
            <person name="LaButti K."/>
            <person name="Andreopoulos B."/>
            <person name="Lipzen A."/>
            <person name="Chen C."/>
            <person name="Yan M."/>
            <person name="Daum C."/>
            <person name="Ng V."/>
            <person name="Clum A."/>
            <person name="Steindorff A."/>
            <person name="Ohm R.A."/>
            <person name="Martin F."/>
            <person name="Silar P."/>
            <person name="Natvig D.O."/>
            <person name="Lalanne C."/>
            <person name="Gautier V."/>
            <person name="Ament-Velasquez S.L."/>
            <person name="Kruys A."/>
            <person name="Hutchinson M.I."/>
            <person name="Powell A.J."/>
            <person name="Barry K."/>
            <person name="Miller A.N."/>
            <person name="Grigoriev I.V."/>
            <person name="Debuchy R."/>
            <person name="Gladieux P."/>
            <person name="Hiltunen Thoren M."/>
            <person name="Johannesson H."/>
        </authorList>
    </citation>
    <scope>NUCLEOTIDE SEQUENCE</scope>
    <source>
        <strain evidence="2">CBS 560.94</strain>
    </source>
</reference>
<feature type="compositionally biased region" description="Polar residues" evidence="1">
    <location>
        <begin position="102"/>
        <end position="113"/>
    </location>
</feature>
<evidence type="ECO:0000313" key="3">
    <source>
        <dbReference type="Proteomes" id="UP001278500"/>
    </source>
</evidence>
<gene>
    <name evidence="2" type="ORF">B0H65DRAFT_562588</name>
</gene>
<comment type="caution">
    <text evidence="2">The sequence shown here is derived from an EMBL/GenBank/DDBJ whole genome shotgun (WGS) entry which is preliminary data.</text>
</comment>
<feature type="non-terminal residue" evidence="2">
    <location>
        <position position="177"/>
    </location>
</feature>
<dbReference type="Proteomes" id="UP001278500">
    <property type="component" value="Unassembled WGS sequence"/>
</dbReference>
<dbReference type="AlphaFoldDB" id="A0AAE0JP86"/>
<dbReference type="EMBL" id="JAUEPP010000001">
    <property type="protein sequence ID" value="KAK3354519.1"/>
    <property type="molecule type" value="Genomic_DNA"/>
</dbReference>
<evidence type="ECO:0000313" key="2">
    <source>
        <dbReference type="EMBL" id="KAK3354519.1"/>
    </source>
</evidence>
<dbReference type="GeneID" id="87867360"/>
<name>A0AAE0JP86_9PEZI</name>